<proteinExistence type="predicted"/>
<keyword evidence="1" id="KW-0472">Membrane</keyword>
<dbReference type="Pfam" id="PF10939">
    <property type="entry name" value="DUF2631"/>
    <property type="match status" value="1"/>
</dbReference>
<accession>A0ABX1RDK2</accession>
<gene>
    <name evidence="2" type="ORF">HF577_15390</name>
</gene>
<keyword evidence="3" id="KW-1185">Reference proteome</keyword>
<comment type="caution">
    <text evidence="2">The sequence shown here is derived from an EMBL/GenBank/DDBJ whole genome shotgun (WGS) entry which is preliminary data.</text>
</comment>
<evidence type="ECO:0000313" key="2">
    <source>
        <dbReference type="EMBL" id="NMH78465.1"/>
    </source>
</evidence>
<dbReference type="RefSeq" id="WP_169396534.1">
    <property type="nucleotide sequence ID" value="NZ_BAAAJH010000014.1"/>
</dbReference>
<protein>
    <submittedName>
        <fullName evidence="2">DUF2631 domain-containing protein</fullName>
    </submittedName>
</protein>
<feature type="transmembrane region" description="Helical" evidence="1">
    <location>
        <begin position="47"/>
        <end position="65"/>
    </location>
</feature>
<keyword evidence="1" id="KW-0812">Transmembrane</keyword>
<keyword evidence="1" id="KW-1133">Transmembrane helix</keyword>
<dbReference type="InterPro" id="IPR024341">
    <property type="entry name" value="DUF2631"/>
</dbReference>
<reference evidence="2 3" key="1">
    <citation type="submission" date="2020-04" db="EMBL/GenBank/DDBJ databases">
        <authorList>
            <person name="Klaysubun C."/>
            <person name="Duangmal K."/>
            <person name="Lipun K."/>
        </authorList>
    </citation>
    <scope>NUCLEOTIDE SEQUENCE [LARGE SCALE GENOMIC DNA]</scope>
    <source>
        <strain evidence="2 3">JCM 11839</strain>
    </source>
</reference>
<organism evidence="2 3">
    <name type="scientific">Pseudonocardia xinjiangensis</name>
    <dbReference type="NCBI Taxonomy" id="75289"/>
    <lineage>
        <taxon>Bacteria</taxon>
        <taxon>Bacillati</taxon>
        <taxon>Actinomycetota</taxon>
        <taxon>Actinomycetes</taxon>
        <taxon>Pseudonocardiales</taxon>
        <taxon>Pseudonocardiaceae</taxon>
        <taxon>Pseudonocardia</taxon>
    </lineage>
</organism>
<sequence>MRPTSVDLEDGVARNSRELARRPAVDPLDEPSVEWGWHGGFPRGSMIAGWATVVILLLFTIGNHEGNTEDIWLVGIAVLIAFSLIMNSIRRRHAWRR</sequence>
<dbReference type="Proteomes" id="UP001296706">
    <property type="component" value="Unassembled WGS sequence"/>
</dbReference>
<dbReference type="EMBL" id="JAAXKY010000044">
    <property type="protein sequence ID" value="NMH78465.1"/>
    <property type="molecule type" value="Genomic_DNA"/>
</dbReference>
<evidence type="ECO:0000256" key="1">
    <source>
        <dbReference type="SAM" id="Phobius"/>
    </source>
</evidence>
<name>A0ABX1RDK2_9PSEU</name>
<feature type="transmembrane region" description="Helical" evidence="1">
    <location>
        <begin position="71"/>
        <end position="89"/>
    </location>
</feature>
<evidence type="ECO:0000313" key="3">
    <source>
        <dbReference type="Proteomes" id="UP001296706"/>
    </source>
</evidence>